<gene>
    <name evidence="9" type="ORF">NQ318_020504</name>
</gene>
<evidence type="ECO:0000256" key="6">
    <source>
        <dbReference type="RuleBase" id="RU000406"/>
    </source>
</evidence>
<proteinExistence type="inferred from homology"/>
<dbReference type="InterPro" id="IPR016179">
    <property type="entry name" value="Insulin-like"/>
</dbReference>
<dbReference type="InterPro" id="IPR036438">
    <property type="entry name" value="Insulin-like_sf"/>
</dbReference>
<dbReference type="PRINTS" id="PR00276">
    <property type="entry name" value="INSULINFAMLY"/>
</dbReference>
<comment type="similarity">
    <text evidence="1 6">Belongs to the insulin family.</text>
</comment>
<feature type="domain" description="Insulin-like" evidence="8">
    <location>
        <begin position="34"/>
        <end position="132"/>
    </location>
</feature>
<comment type="caution">
    <text evidence="9">The sequence shown here is derived from an EMBL/GenBank/DDBJ whole genome shotgun (WGS) entry which is preliminary data.</text>
</comment>
<evidence type="ECO:0000259" key="8">
    <source>
        <dbReference type="SMART" id="SM00078"/>
    </source>
</evidence>
<evidence type="ECO:0000256" key="2">
    <source>
        <dbReference type="ARBA" id="ARBA00011207"/>
    </source>
</evidence>
<evidence type="ECO:0000256" key="1">
    <source>
        <dbReference type="ARBA" id="ARBA00009034"/>
    </source>
</evidence>
<protein>
    <recommendedName>
        <fullName evidence="8">Insulin-like domain-containing protein</fullName>
    </recommendedName>
</protein>
<evidence type="ECO:0000313" key="10">
    <source>
        <dbReference type="Proteomes" id="UP001162162"/>
    </source>
</evidence>
<dbReference type="GO" id="GO:0005179">
    <property type="term" value="F:hormone activity"/>
    <property type="evidence" value="ECO:0007669"/>
    <property type="project" value="InterPro"/>
</dbReference>
<feature type="chain" id="PRO_5043361807" description="Insulin-like domain-containing protein" evidence="7">
    <location>
        <begin position="22"/>
        <end position="140"/>
    </location>
</feature>
<reference evidence="9" key="1">
    <citation type="journal article" date="2023" name="Insect Mol. Biol.">
        <title>Genome sequencing provides insights into the evolution of gene families encoding plant cell wall-degrading enzymes in longhorned beetles.</title>
        <authorList>
            <person name="Shin N.R."/>
            <person name="Okamura Y."/>
            <person name="Kirsch R."/>
            <person name="Pauchet Y."/>
        </authorList>
    </citation>
    <scope>NUCLEOTIDE SEQUENCE</scope>
    <source>
        <strain evidence="9">AMC_N1</strain>
    </source>
</reference>
<sequence>MMEFRYGFLLATTFLIGQIYAQTDELQYDMLRAKRYCGSNLAQALSTICRGNYNTIHKKQESHTKQLYQKKSYWEEQYAADLQNDNLAYPLQKRSIATSLMGNSRRRKRMTRGVYNECCEKSCSREELSSYCASPTKRRR</sequence>
<keyword evidence="4 7" id="KW-0732">Signal</keyword>
<dbReference type="PROSITE" id="PS00262">
    <property type="entry name" value="INSULIN"/>
    <property type="match status" value="1"/>
</dbReference>
<dbReference type="InterPro" id="IPR022352">
    <property type="entry name" value="Ins/IGF/rlx"/>
</dbReference>
<dbReference type="SUPFAM" id="SSF56994">
    <property type="entry name" value="Insulin-like"/>
    <property type="match status" value="1"/>
</dbReference>
<dbReference type="InterPro" id="IPR022353">
    <property type="entry name" value="Insulin_CS"/>
</dbReference>
<keyword evidence="10" id="KW-1185">Reference proteome</keyword>
<evidence type="ECO:0000313" key="9">
    <source>
        <dbReference type="EMBL" id="KAJ8948917.1"/>
    </source>
</evidence>
<comment type="subcellular location">
    <subcellularLocation>
        <location evidence="6">Secreted</location>
    </subcellularLocation>
</comment>
<dbReference type="AlphaFoldDB" id="A0AAV8YDG4"/>
<dbReference type="SMART" id="SM00078">
    <property type="entry name" value="IlGF"/>
    <property type="match status" value="1"/>
</dbReference>
<dbReference type="Pfam" id="PF00049">
    <property type="entry name" value="Insulin"/>
    <property type="match status" value="1"/>
</dbReference>
<accession>A0AAV8YDG4</accession>
<comment type="subunit">
    <text evidence="2">Heterodimer of a B chain and an A chain linked by two disulfide bonds.</text>
</comment>
<evidence type="ECO:0000256" key="4">
    <source>
        <dbReference type="ARBA" id="ARBA00022729"/>
    </source>
</evidence>
<organism evidence="9 10">
    <name type="scientific">Aromia moschata</name>
    <dbReference type="NCBI Taxonomy" id="1265417"/>
    <lineage>
        <taxon>Eukaryota</taxon>
        <taxon>Metazoa</taxon>
        <taxon>Ecdysozoa</taxon>
        <taxon>Arthropoda</taxon>
        <taxon>Hexapoda</taxon>
        <taxon>Insecta</taxon>
        <taxon>Pterygota</taxon>
        <taxon>Neoptera</taxon>
        <taxon>Endopterygota</taxon>
        <taxon>Coleoptera</taxon>
        <taxon>Polyphaga</taxon>
        <taxon>Cucujiformia</taxon>
        <taxon>Chrysomeloidea</taxon>
        <taxon>Cerambycidae</taxon>
        <taxon>Cerambycinae</taxon>
        <taxon>Callichromatini</taxon>
        <taxon>Aromia</taxon>
    </lineage>
</organism>
<dbReference type="PANTHER" id="PTHR13647">
    <property type="entry name" value="INSULIN-LIKE PEPTIDE 2-RELATED"/>
    <property type="match status" value="1"/>
</dbReference>
<evidence type="ECO:0000256" key="3">
    <source>
        <dbReference type="ARBA" id="ARBA00022685"/>
    </source>
</evidence>
<keyword evidence="6" id="KW-0964">Secreted</keyword>
<dbReference type="Proteomes" id="UP001162162">
    <property type="component" value="Unassembled WGS sequence"/>
</dbReference>
<dbReference type="Gene3D" id="1.10.100.10">
    <property type="entry name" value="Insulin-like"/>
    <property type="match status" value="1"/>
</dbReference>
<evidence type="ECO:0000256" key="7">
    <source>
        <dbReference type="SAM" id="SignalP"/>
    </source>
</evidence>
<dbReference type="PANTHER" id="PTHR13647:SF4">
    <property type="entry name" value="INSULIN-LIKE PEPTIDE 1-RELATED"/>
    <property type="match status" value="1"/>
</dbReference>
<dbReference type="GO" id="GO:0005576">
    <property type="term" value="C:extracellular region"/>
    <property type="evidence" value="ECO:0007669"/>
    <property type="project" value="UniProtKB-SubCell"/>
</dbReference>
<evidence type="ECO:0000256" key="5">
    <source>
        <dbReference type="ARBA" id="ARBA00023157"/>
    </source>
</evidence>
<keyword evidence="3" id="KW-0165">Cleavage on pair of basic residues</keyword>
<keyword evidence="5" id="KW-1015">Disulfide bond</keyword>
<feature type="signal peptide" evidence="7">
    <location>
        <begin position="1"/>
        <end position="21"/>
    </location>
</feature>
<dbReference type="EMBL" id="JAPWTK010000127">
    <property type="protein sequence ID" value="KAJ8948917.1"/>
    <property type="molecule type" value="Genomic_DNA"/>
</dbReference>
<name>A0AAV8YDG4_9CUCU</name>